<keyword evidence="6" id="KW-0732">Signal</keyword>
<evidence type="ECO:0000256" key="8">
    <source>
        <dbReference type="ARBA" id="ARBA00022989"/>
    </source>
</evidence>
<sequence length="1022" mass="113520">MALAIMLARDLINSETITATIYQLSISPKMKNHCKIVLCFLFLCFSSPTNSTSLSSQSSSTHSISVQHCVDSERTALLQLKRDLLTAQPDSSFPQHPSSGSLLPSWKPNTNCCSWEGVACHHVSGHVISLDLSSHKLSGTFNSTNLLHLPFLEKLNLSNNNFQSSPFPSRLDLISNLTHLNFSNSGFSGQVPLEISRLTKLVSLDLSTSLLDSSKLEKPNFVRLVKDLRSLRELHLDGVNISAGGGDWCIALPLATPNLQVLSLSDCHLSGPVCESLNQLSLLSKLDLSRNNLSSMFPKSIMQLPNLKTLDLSSNTPLSGTLPEFPIGSKLEVLSLLFTSFSGEIPYSIGNLQFLIKLNLRNCSFSGLIPSSLASLNQLVDLDLSSNKFLGWIPFLPPLKKGPRLLDSVNHIGLENLGSLFIESNSMEATLNSSLFELPSLEKLLLSQNRLSGVLQDFERAFLSPLSVVDLSINNLEGHIPNSFLELQNLTELKLFSNNFSGAINLSMIKSIESLAFLQLSDNSQLTIAYSSNLKLPQLQRLWFDSCNVSRIPSFLRNQDGLVELGLSNNKIQGILPKWIWQLESLSYLNLSNNFLTGIETPVLAPLFSSLTLLDLSYNFLEGSFPIFPPSVNLLSLSKNKFTGKLPVSFCNMNSLAILDISYNHLTGQIPQCLGNLSSALTVVNLRENQFSGSMLWNFTEECSLTTLNLYRNQFKGEIPASLGNCRGLKVLDLGDNQINDTFPFWLGKLPNLQVLILQSNRLHGSIGQPLTPNDFPKLHILDLSSNYFTGNLPSDYIGIWQSMKMKLNEKLLYMGGFYYRDWMTITNKGQRMENIHILTIFTVLDLSNNRFEGEIPEMICDLKLLQVLNLSRNNLVGEIPTSLSKLAKLESLDLSQNKLTGEIPMQLTDLTFLSVLNLSYNRLVGRIPVANQFLTFANDSYGGNLGLCGFPLSRKCRHLENDPSGKQQEDSGKKGTPFSWRFALVGYGVGMLLGVVIGYMLFWRTTGCSRWIELFFKAKKW</sequence>
<comment type="similarity">
    <text evidence="2">Belongs to the RLP family.</text>
</comment>
<keyword evidence="5 12" id="KW-0812">Transmembrane</keyword>
<dbReference type="PROSITE" id="PS51450">
    <property type="entry name" value="LRR"/>
    <property type="match status" value="2"/>
</dbReference>
<evidence type="ECO:0000256" key="3">
    <source>
        <dbReference type="ARBA" id="ARBA00022475"/>
    </source>
</evidence>
<dbReference type="SUPFAM" id="SSF52058">
    <property type="entry name" value="L domain-like"/>
    <property type="match status" value="4"/>
</dbReference>
<dbReference type="EMBL" id="CM009290">
    <property type="protein sequence ID" value="PNT59866.1"/>
    <property type="molecule type" value="Genomic_DNA"/>
</dbReference>
<evidence type="ECO:0000256" key="4">
    <source>
        <dbReference type="ARBA" id="ARBA00022614"/>
    </source>
</evidence>
<dbReference type="PRINTS" id="PR00019">
    <property type="entry name" value="LEURICHRPT"/>
</dbReference>
<evidence type="ECO:0000313" key="15">
    <source>
        <dbReference type="Proteomes" id="UP000006729"/>
    </source>
</evidence>
<dbReference type="Proteomes" id="UP000006729">
    <property type="component" value="Chromosome 1"/>
</dbReference>
<dbReference type="Pfam" id="PF00560">
    <property type="entry name" value="LRR_1"/>
    <property type="match status" value="9"/>
</dbReference>
<keyword evidence="4" id="KW-0433">Leucine-rich repeat</keyword>
<keyword evidence="11" id="KW-0325">Glycoprotein</keyword>
<dbReference type="PANTHER" id="PTHR48061:SF2">
    <property type="entry name" value="RECEPTOR LIKE PROTEIN 30-LIKE"/>
    <property type="match status" value="1"/>
</dbReference>
<dbReference type="InterPro" id="IPR032675">
    <property type="entry name" value="LRR_dom_sf"/>
</dbReference>
<dbReference type="Gene3D" id="3.80.10.10">
    <property type="entry name" value="Ribonuclease Inhibitor"/>
    <property type="match status" value="4"/>
</dbReference>
<dbReference type="FunFam" id="3.80.10.10:FF:000213">
    <property type="entry name" value="Tyrosine-sulfated glycopeptide receptor 1"/>
    <property type="match status" value="1"/>
</dbReference>
<keyword evidence="8 12" id="KW-1133">Transmembrane helix</keyword>
<keyword evidence="3" id="KW-1003">Cell membrane</keyword>
<evidence type="ECO:0000256" key="11">
    <source>
        <dbReference type="ARBA" id="ARBA00023180"/>
    </source>
</evidence>
<comment type="subcellular location">
    <subcellularLocation>
        <location evidence="1">Cell membrane</location>
        <topology evidence="1">Single-pass type I membrane protein</topology>
    </subcellularLocation>
</comment>
<dbReference type="InParanoid" id="A0A2K2CCW1"/>
<dbReference type="PANTHER" id="PTHR48061">
    <property type="entry name" value="LEUCINE-RICH REPEAT RECEPTOR PROTEIN KINASE EMS1-LIKE-RELATED"/>
    <property type="match status" value="1"/>
</dbReference>
<evidence type="ECO:0000313" key="14">
    <source>
        <dbReference type="EMBL" id="PNT59866.1"/>
    </source>
</evidence>
<dbReference type="InterPro" id="IPR046956">
    <property type="entry name" value="RLP23-like"/>
</dbReference>
<reference evidence="14 15" key="1">
    <citation type="journal article" date="2006" name="Science">
        <title>The genome of black cottonwood, Populus trichocarpa (Torr. &amp; Gray).</title>
        <authorList>
            <person name="Tuskan G.A."/>
            <person name="Difazio S."/>
            <person name="Jansson S."/>
            <person name="Bohlmann J."/>
            <person name="Grigoriev I."/>
            <person name="Hellsten U."/>
            <person name="Putnam N."/>
            <person name="Ralph S."/>
            <person name="Rombauts S."/>
            <person name="Salamov A."/>
            <person name="Schein J."/>
            <person name="Sterck L."/>
            <person name="Aerts A."/>
            <person name="Bhalerao R.R."/>
            <person name="Bhalerao R.P."/>
            <person name="Blaudez D."/>
            <person name="Boerjan W."/>
            <person name="Brun A."/>
            <person name="Brunner A."/>
            <person name="Busov V."/>
            <person name="Campbell M."/>
            <person name="Carlson J."/>
            <person name="Chalot M."/>
            <person name="Chapman J."/>
            <person name="Chen G.L."/>
            <person name="Cooper D."/>
            <person name="Coutinho P.M."/>
            <person name="Couturier J."/>
            <person name="Covert S."/>
            <person name="Cronk Q."/>
            <person name="Cunningham R."/>
            <person name="Davis J."/>
            <person name="Degroeve S."/>
            <person name="Dejardin A."/>
            <person name="Depamphilis C."/>
            <person name="Detter J."/>
            <person name="Dirks B."/>
            <person name="Dubchak I."/>
            <person name="Duplessis S."/>
            <person name="Ehlting J."/>
            <person name="Ellis B."/>
            <person name="Gendler K."/>
            <person name="Goodstein D."/>
            <person name="Gribskov M."/>
            <person name="Grimwood J."/>
            <person name="Groover A."/>
            <person name="Gunter L."/>
            <person name="Hamberger B."/>
            <person name="Heinze B."/>
            <person name="Helariutta Y."/>
            <person name="Henrissat B."/>
            <person name="Holligan D."/>
            <person name="Holt R."/>
            <person name="Huang W."/>
            <person name="Islam-Faridi N."/>
            <person name="Jones S."/>
            <person name="Jones-Rhoades M."/>
            <person name="Jorgensen R."/>
            <person name="Joshi C."/>
            <person name="Kangasjarvi J."/>
            <person name="Karlsson J."/>
            <person name="Kelleher C."/>
            <person name="Kirkpatrick R."/>
            <person name="Kirst M."/>
            <person name="Kohler A."/>
            <person name="Kalluri U."/>
            <person name="Larimer F."/>
            <person name="Leebens-Mack J."/>
            <person name="Leple J.C."/>
            <person name="Locascio P."/>
            <person name="Lou Y."/>
            <person name="Lucas S."/>
            <person name="Martin F."/>
            <person name="Montanini B."/>
            <person name="Napoli C."/>
            <person name="Nelson D.R."/>
            <person name="Nelson C."/>
            <person name="Nieminen K."/>
            <person name="Nilsson O."/>
            <person name="Pereda V."/>
            <person name="Peter G."/>
            <person name="Philippe R."/>
            <person name="Pilate G."/>
            <person name="Poliakov A."/>
            <person name="Razumovskaya J."/>
            <person name="Richardson P."/>
            <person name="Rinaldi C."/>
            <person name="Ritland K."/>
            <person name="Rouze P."/>
            <person name="Ryaboy D."/>
            <person name="Schmutz J."/>
            <person name="Schrader J."/>
            <person name="Segerman B."/>
            <person name="Shin H."/>
            <person name="Siddiqui A."/>
            <person name="Sterky F."/>
            <person name="Terry A."/>
            <person name="Tsai C.J."/>
            <person name="Uberbacher E."/>
            <person name="Unneberg P."/>
            <person name="Vahala J."/>
            <person name="Wall K."/>
            <person name="Wessler S."/>
            <person name="Yang G."/>
            <person name="Yin T."/>
            <person name="Douglas C."/>
            <person name="Marra M."/>
            <person name="Sandberg G."/>
            <person name="Van de Peer Y."/>
            <person name="Rokhsar D."/>
        </authorList>
    </citation>
    <scope>NUCLEOTIDE SEQUENCE [LARGE SCALE GENOMIC DNA]</scope>
    <source>
        <strain evidence="15">cv. Nisqually</strain>
    </source>
</reference>
<feature type="transmembrane region" description="Helical" evidence="12">
    <location>
        <begin position="979"/>
        <end position="1003"/>
    </location>
</feature>
<name>A0A2K2CCW1_POPTR</name>
<evidence type="ECO:0000256" key="10">
    <source>
        <dbReference type="ARBA" id="ARBA00023170"/>
    </source>
</evidence>
<accession>A0A2K2CCW1</accession>
<evidence type="ECO:0000256" key="12">
    <source>
        <dbReference type="SAM" id="Phobius"/>
    </source>
</evidence>
<organism evidence="14 15">
    <name type="scientific">Populus trichocarpa</name>
    <name type="common">Western balsam poplar</name>
    <name type="synonym">Populus balsamifera subsp. trichocarpa</name>
    <dbReference type="NCBI Taxonomy" id="3694"/>
    <lineage>
        <taxon>Eukaryota</taxon>
        <taxon>Viridiplantae</taxon>
        <taxon>Streptophyta</taxon>
        <taxon>Embryophyta</taxon>
        <taxon>Tracheophyta</taxon>
        <taxon>Spermatophyta</taxon>
        <taxon>Magnoliopsida</taxon>
        <taxon>eudicotyledons</taxon>
        <taxon>Gunneridae</taxon>
        <taxon>Pentapetalae</taxon>
        <taxon>rosids</taxon>
        <taxon>fabids</taxon>
        <taxon>Malpighiales</taxon>
        <taxon>Salicaceae</taxon>
        <taxon>Saliceae</taxon>
        <taxon>Populus</taxon>
    </lineage>
</organism>
<evidence type="ECO:0000256" key="2">
    <source>
        <dbReference type="ARBA" id="ARBA00009592"/>
    </source>
</evidence>
<dbReference type="InterPro" id="IPR003591">
    <property type="entry name" value="Leu-rich_rpt_typical-subtyp"/>
</dbReference>
<dbReference type="GO" id="GO:0005886">
    <property type="term" value="C:plasma membrane"/>
    <property type="evidence" value="ECO:0007669"/>
    <property type="project" value="UniProtKB-SubCell"/>
</dbReference>
<keyword evidence="10" id="KW-0675">Receptor</keyword>
<feature type="domain" description="Leucine-rich repeat-containing N-terminal plant-type" evidence="13">
    <location>
        <begin position="71"/>
        <end position="120"/>
    </location>
</feature>
<dbReference type="InterPro" id="IPR001611">
    <property type="entry name" value="Leu-rich_rpt"/>
</dbReference>
<dbReference type="SMART" id="SM00369">
    <property type="entry name" value="LRR_TYP"/>
    <property type="match status" value="9"/>
</dbReference>
<evidence type="ECO:0000256" key="9">
    <source>
        <dbReference type="ARBA" id="ARBA00023136"/>
    </source>
</evidence>
<keyword evidence="15" id="KW-1185">Reference proteome</keyword>
<evidence type="ECO:0000256" key="5">
    <source>
        <dbReference type="ARBA" id="ARBA00022692"/>
    </source>
</evidence>
<evidence type="ECO:0000259" key="13">
    <source>
        <dbReference type="Pfam" id="PF08263"/>
    </source>
</evidence>
<dbReference type="AlphaFoldDB" id="A0A2K2CCW1"/>
<dbReference type="STRING" id="3694.A0A2K2CCW1"/>
<protein>
    <recommendedName>
        <fullName evidence="13">Leucine-rich repeat-containing N-terminal plant-type domain-containing protein</fullName>
    </recommendedName>
</protein>
<dbReference type="InterPro" id="IPR013210">
    <property type="entry name" value="LRR_N_plant-typ"/>
</dbReference>
<evidence type="ECO:0000256" key="7">
    <source>
        <dbReference type="ARBA" id="ARBA00022737"/>
    </source>
</evidence>
<gene>
    <name evidence="14" type="ORF">POPTR_001G437700</name>
</gene>
<dbReference type="Pfam" id="PF08263">
    <property type="entry name" value="LRRNT_2"/>
    <property type="match status" value="1"/>
</dbReference>
<keyword evidence="9 12" id="KW-0472">Membrane</keyword>
<proteinExistence type="inferred from homology"/>
<dbReference type="Pfam" id="PF13855">
    <property type="entry name" value="LRR_8"/>
    <property type="match status" value="3"/>
</dbReference>
<keyword evidence="7" id="KW-0677">Repeat</keyword>
<evidence type="ECO:0000256" key="6">
    <source>
        <dbReference type="ARBA" id="ARBA00022729"/>
    </source>
</evidence>
<evidence type="ECO:0000256" key="1">
    <source>
        <dbReference type="ARBA" id="ARBA00004251"/>
    </source>
</evidence>